<dbReference type="Proteomes" id="UP000027138">
    <property type="component" value="Unassembled WGS sequence"/>
</dbReference>
<dbReference type="InterPro" id="IPR004991">
    <property type="entry name" value="Aerolysin-like"/>
</dbReference>
<dbReference type="AlphaFoldDB" id="A0A067KSH6"/>
<dbReference type="PANTHER" id="PTHR39244:SF5">
    <property type="entry name" value="NATTERIN-3-LIKE"/>
    <property type="match status" value="1"/>
</dbReference>
<dbReference type="Gene3D" id="2.170.15.10">
    <property type="entry name" value="Proaerolysin, chain A, domain 3"/>
    <property type="match status" value="1"/>
</dbReference>
<sequence length="472" mass="53946">MSLLLALPRFVAIKTSISTNSKYLRYMNEDDKVRGFFQFSEDEILRTPYTKFELQYPKTGDADDLVHIRCCYNNKYLVRSSAEDDWIVGAADEPEEDKSKWSCTLFQLLSSHHTTNGYTLRHVQTGFFVQTESFQSHPHCLSILPVGDIDIQLVDMDTLVTLPMYIAFKGDNGKYLRAHMVNNHEYNQFAADDIGGKVARYQVFPLYDGRVRIKSLQYDKFWRRSPNWIWSDSRDSTNNNKDTLFMPVKVASKVIALRNLGNNLFCKRLTTEGNTNCLNAGTSEITREAQLEVVDTVLRREIYNVTFQIEDGRRYNMTTVDSITKDVTNKNSTETVGDVSFSYTETRSNTWNKSNSWSLGVSVDMTTDIPFIGETGITIEGSYSGEYSWGESLETSKELSTSETVTTPPMTRSIVTMLVQRGTIDIPFTYDQRDTLYDGTTEITRQVDGIFTGVNTFVKFDISYESLLEEEI</sequence>
<dbReference type="SUPFAM" id="SSF50382">
    <property type="entry name" value="Agglutinin"/>
    <property type="match status" value="2"/>
</dbReference>
<accession>A0A067KSH6</accession>
<protein>
    <recommendedName>
        <fullName evidence="1">Agglutinin domain-containing protein</fullName>
    </recommendedName>
</protein>
<dbReference type="CDD" id="cd20216">
    <property type="entry name" value="PFM_HFR-2-like"/>
    <property type="match status" value="1"/>
</dbReference>
<dbReference type="EMBL" id="KK914504">
    <property type="protein sequence ID" value="KDP34764.1"/>
    <property type="molecule type" value="Genomic_DNA"/>
</dbReference>
<proteinExistence type="predicted"/>
<name>A0A067KSH6_JATCU</name>
<dbReference type="Pfam" id="PF07468">
    <property type="entry name" value="Agglutinin"/>
    <property type="match status" value="2"/>
</dbReference>
<dbReference type="InterPro" id="IPR036242">
    <property type="entry name" value="Agglutinin_dom_sf"/>
</dbReference>
<dbReference type="Gene3D" id="2.80.10.50">
    <property type="match status" value="2"/>
</dbReference>
<gene>
    <name evidence="2" type="ORF">JCGZ_10544</name>
</gene>
<dbReference type="InterPro" id="IPR008998">
    <property type="entry name" value="Agglutinin"/>
</dbReference>
<dbReference type="OrthoDB" id="850101at2759"/>
<keyword evidence="3" id="KW-1185">Reference proteome</keyword>
<organism evidence="2 3">
    <name type="scientific">Jatropha curcas</name>
    <name type="common">Barbados nut</name>
    <dbReference type="NCBI Taxonomy" id="180498"/>
    <lineage>
        <taxon>Eukaryota</taxon>
        <taxon>Viridiplantae</taxon>
        <taxon>Streptophyta</taxon>
        <taxon>Embryophyta</taxon>
        <taxon>Tracheophyta</taxon>
        <taxon>Spermatophyta</taxon>
        <taxon>Magnoliopsida</taxon>
        <taxon>eudicotyledons</taxon>
        <taxon>Gunneridae</taxon>
        <taxon>Pentapetalae</taxon>
        <taxon>rosids</taxon>
        <taxon>fabids</taxon>
        <taxon>Malpighiales</taxon>
        <taxon>Euphorbiaceae</taxon>
        <taxon>Crotonoideae</taxon>
        <taxon>Jatropheae</taxon>
        <taxon>Jatropha</taxon>
    </lineage>
</organism>
<dbReference type="SMART" id="SM00791">
    <property type="entry name" value="Agglutinin"/>
    <property type="match status" value="2"/>
</dbReference>
<dbReference type="InterPro" id="IPR053237">
    <property type="entry name" value="Natterin_C"/>
</dbReference>
<evidence type="ECO:0000313" key="2">
    <source>
        <dbReference type="EMBL" id="KDP34764.1"/>
    </source>
</evidence>
<dbReference type="SUPFAM" id="SSF56973">
    <property type="entry name" value="Aerolisin/ETX pore-forming domain"/>
    <property type="match status" value="1"/>
</dbReference>
<feature type="domain" description="Agglutinin" evidence="1">
    <location>
        <begin position="160"/>
        <end position="295"/>
    </location>
</feature>
<dbReference type="Pfam" id="PF03318">
    <property type="entry name" value="ETX_MTX2"/>
    <property type="match status" value="1"/>
</dbReference>
<evidence type="ECO:0000259" key="1">
    <source>
        <dbReference type="SMART" id="SM00791"/>
    </source>
</evidence>
<dbReference type="KEGG" id="jcu:105637044"/>
<feature type="domain" description="Agglutinin" evidence="1">
    <location>
        <begin position="5"/>
        <end position="155"/>
    </location>
</feature>
<evidence type="ECO:0000313" key="3">
    <source>
        <dbReference type="Proteomes" id="UP000027138"/>
    </source>
</evidence>
<dbReference type="PANTHER" id="PTHR39244">
    <property type="entry name" value="NATTERIN-4"/>
    <property type="match status" value="1"/>
</dbReference>
<reference evidence="2 3" key="1">
    <citation type="journal article" date="2014" name="PLoS ONE">
        <title>Global Analysis of Gene Expression Profiles in Physic Nut (Jatropha curcas L.) Seedlings Exposed to Salt Stress.</title>
        <authorList>
            <person name="Zhang L."/>
            <person name="Zhang C."/>
            <person name="Wu P."/>
            <person name="Chen Y."/>
            <person name="Li M."/>
            <person name="Jiang H."/>
            <person name="Wu G."/>
        </authorList>
    </citation>
    <scope>NUCLEOTIDE SEQUENCE [LARGE SCALE GENOMIC DNA]</scope>
    <source>
        <strain evidence="3">cv. GZQX0401</strain>
        <tissue evidence="2">Young leaves</tissue>
    </source>
</reference>